<sequence length="461" mass="51167">MAKKRMYLNAFDMNCAGHQSPGLWTHPKDQSHRYKDSEYWIELAQILEKGKFDAIFLADVLGTYDVYQGSRDAAVRQGAQSPVNDPSLVVPLMSAVTNHLGFGVTASVTHEHPYTFARRISTLDHLTNGRVGWNIVTSYLKSAAVNMGLEDQIKHDERYDIAQEYLEVCYKLWEGSWEDDAVLLDKENGIFTDPSKVHDINHDGKYYKVPGAHLCEPSPQRTPVIYQAGASKKGRAFAGRNAECIFIGVPTINVAKETVKKLRAEAEGAGRAPEEVKILTMFTPIVGKTEEEALEKYSDYKNHISHEGALALFGGWTGIDLSEYSSDESLRYVENDAIQSAVENFTKIDPEKQWTVDEIKDFVGLGGMGALSVGSPEQVADTMEQWVEEAGVDGFNIAYAITPGTFQDFVELVVPILQERGLVRKEYEGDTLRDSLFGKGSQLPGHHPGKQYAITHAVASK</sequence>
<name>A0A9X4AL88_9BACI</name>
<keyword evidence="2 6" id="KW-0288">FMN</keyword>
<dbReference type="GO" id="GO:0004497">
    <property type="term" value="F:monooxygenase activity"/>
    <property type="evidence" value="ECO:0007669"/>
    <property type="project" value="UniProtKB-KW"/>
</dbReference>
<protein>
    <submittedName>
        <fullName evidence="8">LLM class flavin-dependent oxidoreductase</fullName>
    </submittedName>
</protein>
<feature type="domain" description="Luciferase-like" evidence="7">
    <location>
        <begin position="30"/>
        <end position="393"/>
    </location>
</feature>
<dbReference type="InterPro" id="IPR036661">
    <property type="entry name" value="Luciferase-like_sf"/>
</dbReference>
<reference evidence="8" key="1">
    <citation type="submission" date="2022-06" db="EMBL/GenBank/DDBJ databases">
        <title>Aquibacillus sp. a new bacterium isolated from soil saline samples.</title>
        <authorList>
            <person name="Galisteo C."/>
            <person name="De La Haba R."/>
            <person name="Sanchez-Porro C."/>
            <person name="Ventosa A."/>
        </authorList>
    </citation>
    <scope>NUCLEOTIDE SEQUENCE</scope>
    <source>
        <strain evidence="8">3ASR75-11</strain>
    </source>
</reference>
<keyword evidence="3" id="KW-0560">Oxidoreductase</keyword>
<evidence type="ECO:0000256" key="5">
    <source>
        <dbReference type="ARBA" id="ARBA00033748"/>
    </source>
</evidence>
<evidence type="ECO:0000256" key="2">
    <source>
        <dbReference type="ARBA" id="ARBA00022643"/>
    </source>
</evidence>
<dbReference type="RefSeq" id="WP_272435920.1">
    <property type="nucleotide sequence ID" value="NZ_JAMQKB010000004.1"/>
</dbReference>
<dbReference type="InterPro" id="IPR011251">
    <property type="entry name" value="Luciferase-like_dom"/>
</dbReference>
<dbReference type="Gene3D" id="3.20.20.30">
    <property type="entry name" value="Luciferase-like domain"/>
    <property type="match status" value="1"/>
</dbReference>
<dbReference type="Proteomes" id="UP001145050">
    <property type="component" value="Unassembled WGS sequence"/>
</dbReference>
<evidence type="ECO:0000256" key="4">
    <source>
        <dbReference type="ARBA" id="ARBA00023033"/>
    </source>
</evidence>
<accession>A0A9X4AL88</accession>
<dbReference type="NCBIfam" id="TIGR03860">
    <property type="entry name" value="FMN_nitrolo"/>
    <property type="match status" value="1"/>
</dbReference>
<keyword evidence="1 6" id="KW-0285">Flavoprotein</keyword>
<dbReference type="AlphaFoldDB" id="A0A9X4AL88"/>
<evidence type="ECO:0000256" key="1">
    <source>
        <dbReference type="ARBA" id="ARBA00022630"/>
    </source>
</evidence>
<dbReference type="PIRSF" id="PIRSF000337">
    <property type="entry name" value="NTA_MOA"/>
    <property type="match status" value="1"/>
</dbReference>
<feature type="binding site" evidence="6">
    <location>
        <position position="155"/>
    </location>
    <ligand>
        <name>FMN</name>
        <dbReference type="ChEBI" id="CHEBI:58210"/>
    </ligand>
</feature>
<dbReference type="SUPFAM" id="SSF51679">
    <property type="entry name" value="Bacterial luciferase-like"/>
    <property type="match status" value="1"/>
</dbReference>
<organism evidence="8 9">
    <name type="scientific">Terrihalobacillus insolitus</name>
    <dbReference type="NCBI Taxonomy" id="2950438"/>
    <lineage>
        <taxon>Bacteria</taxon>
        <taxon>Bacillati</taxon>
        <taxon>Bacillota</taxon>
        <taxon>Bacilli</taxon>
        <taxon>Bacillales</taxon>
        <taxon>Bacillaceae</taxon>
        <taxon>Terrihalobacillus</taxon>
    </lineage>
</organism>
<feature type="binding site" evidence="6">
    <location>
        <position position="159"/>
    </location>
    <ligand>
        <name>FMN</name>
        <dbReference type="ChEBI" id="CHEBI:58210"/>
    </ligand>
</feature>
<evidence type="ECO:0000256" key="3">
    <source>
        <dbReference type="ARBA" id="ARBA00023002"/>
    </source>
</evidence>
<dbReference type="PANTHER" id="PTHR30011">
    <property type="entry name" value="ALKANESULFONATE MONOOXYGENASE-RELATED"/>
    <property type="match status" value="1"/>
</dbReference>
<dbReference type="PANTHER" id="PTHR30011:SF16">
    <property type="entry name" value="C2H2 FINGER DOMAIN TRANSCRIPTION FACTOR (EUROFUNG)-RELATED"/>
    <property type="match status" value="1"/>
</dbReference>
<dbReference type="Pfam" id="PF00296">
    <property type="entry name" value="Bac_luciferase"/>
    <property type="match status" value="1"/>
</dbReference>
<evidence type="ECO:0000259" key="7">
    <source>
        <dbReference type="Pfam" id="PF00296"/>
    </source>
</evidence>
<gene>
    <name evidence="8" type="ORF">NC797_06295</name>
</gene>
<dbReference type="FunFam" id="3.20.20.30:FF:000008">
    <property type="entry name" value="Xenobiotic compound monooxygenase A subunit"/>
    <property type="match status" value="1"/>
</dbReference>
<evidence type="ECO:0000256" key="6">
    <source>
        <dbReference type="PIRSR" id="PIRSR000337-1"/>
    </source>
</evidence>
<dbReference type="CDD" id="cd01095">
    <property type="entry name" value="Nitrilotriacetate_monoxgenase"/>
    <property type="match status" value="1"/>
</dbReference>
<evidence type="ECO:0000313" key="8">
    <source>
        <dbReference type="EMBL" id="MDC3424117.1"/>
    </source>
</evidence>
<dbReference type="InterPro" id="IPR051260">
    <property type="entry name" value="Diverse_substr_monoxygenases"/>
</dbReference>
<dbReference type="InterPro" id="IPR016215">
    <property type="entry name" value="NTA_MOA"/>
</dbReference>
<keyword evidence="4" id="KW-0503">Monooxygenase</keyword>
<dbReference type="GO" id="GO:0016705">
    <property type="term" value="F:oxidoreductase activity, acting on paired donors, with incorporation or reduction of molecular oxygen"/>
    <property type="evidence" value="ECO:0007669"/>
    <property type="project" value="InterPro"/>
</dbReference>
<feature type="binding site" evidence="6">
    <location>
        <position position="231"/>
    </location>
    <ligand>
        <name>FMN</name>
        <dbReference type="ChEBI" id="CHEBI:58210"/>
    </ligand>
</feature>
<feature type="binding site" evidence="6">
    <location>
        <position position="105"/>
    </location>
    <ligand>
        <name>FMN</name>
        <dbReference type="ChEBI" id="CHEBI:58210"/>
    </ligand>
</feature>
<comment type="caution">
    <text evidence="8">The sequence shown here is derived from an EMBL/GenBank/DDBJ whole genome shotgun (WGS) entry which is preliminary data.</text>
</comment>
<keyword evidence="9" id="KW-1185">Reference proteome</keyword>
<comment type="similarity">
    <text evidence="5">Belongs to the NtaA/SnaA/DszA monooxygenase family.</text>
</comment>
<dbReference type="EMBL" id="JAMQKB010000004">
    <property type="protein sequence ID" value="MDC3424117.1"/>
    <property type="molecule type" value="Genomic_DNA"/>
</dbReference>
<feature type="binding site" evidence="6">
    <location>
        <position position="59"/>
    </location>
    <ligand>
        <name>FMN</name>
        <dbReference type="ChEBI" id="CHEBI:58210"/>
    </ligand>
</feature>
<proteinExistence type="inferred from homology"/>
<evidence type="ECO:0000313" key="9">
    <source>
        <dbReference type="Proteomes" id="UP001145050"/>
    </source>
</evidence>